<proteinExistence type="predicted"/>
<dbReference type="Proteomes" id="UP000008467">
    <property type="component" value="Chromosome"/>
</dbReference>
<dbReference type="InterPro" id="IPR036582">
    <property type="entry name" value="Mao_N_sf"/>
</dbReference>
<dbReference type="Gene3D" id="3.30.457.10">
    <property type="entry name" value="Copper amine oxidase-like, N-terminal domain"/>
    <property type="match status" value="1"/>
</dbReference>
<feature type="chain" id="PRO_5003283958" evidence="1">
    <location>
        <begin position="21"/>
        <end position="305"/>
    </location>
</feature>
<reference evidence="3 4" key="1">
    <citation type="journal article" date="2011" name="J. Bacteriol.">
        <title>Complete genome sequence of the cellulose-degrading bacterium Cellulosilyticum lentocellum.</title>
        <authorList>
            <consortium name="US DOE Joint Genome Institute"/>
            <person name="Miller D.A."/>
            <person name="Suen G."/>
            <person name="Bruce D."/>
            <person name="Copeland A."/>
            <person name="Cheng J.F."/>
            <person name="Detter C."/>
            <person name="Goodwin L.A."/>
            <person name="Han C.S."/>
            <person name="Hauser L.J."/>
            <person name="Land M.L."/>
            <person name="Lapidus A."/>
            <person name="Lucas S."/>
            <person name="Meincke L."/>
            <person name="Pitluck S."/>
            <person name="Tapia R."/>
            <person name="Teshima H."/>
            <person name="Woyke T."/>
            <person name="Fox B.G."/>
            <person name="Angert E.R."/>
            <person name="Currie C.R."/>
        </authorList>
    </citation>
    <scope>NUCLEOTIDE SEQUENCE [LARGE SCALE GENOMIC DNA]</scope>
    <source>
        <strain evidence="4">ATCC 49066 / DSM 5427 / NCIMB 11756 / RHM5</strain>
    </source>
</reference>
<evidence type="ECO:0000256" key="1">
    <source>
        <dbReference type="SAM" id="SignalP"/>
    </source>
</evidence>
<dbReference type="STRING" id="642492.Clole_1199"/>
<dbReference type="KEGG" id="cle:Clole_1199"/>
<dbReference type="Pfam" id="PF07833">
    <property type="entry name" value="Cu_amine_oxidN1"/>
    <property type="match status" value="1"/>
</dbReference>
<accession>F2JGH3</accession>
<dbReference type="SUPFAM" id="SSF55383">
    <property type="entry name" value="Copper amine oxidase, domain N"/>
    <property type="match status" value="1"/>
</dbReference>
<dbReference type="AlphaFoldDB" id="F2JGH3"/>
<evidence type="ECO:0000259" key="2">
    <source>
        <dbReference type="Pfam" id="PF07833"/>
    </source>
</evidence>
<dbReference type="HOGENOM" id="CLU_929683_0_0_9"/>
<feature type="domain" description="Copper amine oxidase-like N-terminal" evidence="2">
    <location>
        <begin position="26"/>
        <end position="132"/>
    </location>
</feature>
<gene>
    <name evidence="3" type="ordered locus">Clole_1199</name>
</gene>
<organism evidence="3 4">
    <name type="scientific">Cellulosilyticum lentocellum (strain ATCC 49066 / DSM 5427 / NCIMB 11756 / RHM5)</name>
    <name type="common">Clostridium lentocellum</name>
    <dbReference type="NCBI Taxonomy" id="642492"/>
    <lineage>
        <taxon>Bacteria</taxon>
        <taxon>Bacillati</taxon>
        <taxon>Bacillota</taxon>
        <taxon>Clostridia</taxon>
        <taxon>Lachnospirales</taxon>
        <taxon>Cellulosilyticaceae</taxon>
        <taxon>Cellulosilyticum</taxon>
    </lineage>
</organism>
<dbReference type="EMBL" id="CP002582">
    <property type="protein sequence ID" value="ADZ82928.1"/>
    <property type="molecule type" value="Genomic_DNA"/>
</dbReference>
<keyword evidence="4" id="KW-1185">Reference proteome</keyword>
<name>F2JGH3_CELLD</name>
<protein>
    <submittedName>
        <fullName evidence="3">Copper amine oxidase-like domain-containing protein</fullName>
    </submittedName>
</protein>
<evidence type="ECO:0000313" key="3">
    <source>
        <dbReference type="EMBL" id="ADZ82928.1"/>
    </source>
</evidence>
<feature type="signal peptide" evidence="1">
    <location>
        <begin position="1"/>
        <end position="20"/>
    </location>
</feature>
<dbReference type="eggNOG" id="COG0860">
    <property type="taxonomic scope" value="Bacteria"/>
</dbReference>
<keyword evidence="1" id="KW-0732">Signal</keyword>
<sequence>MKKLGVFFITTLLSATTTLATPIKIQVNGKEILNKVAPITQNGTTLVPLRVISEELGAFVEWSSATNTITIYSDLANLQLSMGSLEMTKLDFASNSETQITLTLAPIQINSTTMVPLRAISEGLGCNINYASGVIDINSPTTTVQPGSPQFTEETKLIIQNDLTNKYGICQTVAGDIPLTFSLTVNENKLKYYPCDFEIAAKLSEQDIAHLKNLTLTAPDTAVYVKKQLQSHMGQLALELITTYPEAKFWGYYDLSHYETTDTKQKLITSFACTWMNYMPDKDLTYAGSKKGLFTWFTSYDTEIW</sequence>
<evidence type="ECO:0000313" key="4">
    <source>
        <dbReference type="Proteomes" id="UP000008467"/>
    </source>
</evidence>
<dbReference type="RefSeq" id="WP_013656227.1">
    <property type="nucleotide sequence ID" value="NC_015275.1"/>
</dbReference>
<dbReference type="InterPro" id="IPR012854">
    <property type="entry name" value="Cu_amine_oxidase-like_N"/>
</dbReference>